<keyword evidence="2" id="KW-0479">Metal-binding</keyword>
<organism evidence="3 4">
    <name type="scientific">Chitinophaga defluvii</name>
    <dbReference type="NCBI Taxonomy" id="3163343"/>
    <lineage>
        <taxon>Bacteria</taxon>
        <taxon>Pseudomonadati</taxon>
        <taxon>Bacteroidota</taxon>
        <taxon>Chitinophagia</taxon>
        <taxon>Chitinophagales</taxon>
        <taxon>Chitinophagaceae</taxon>
        <taxon>Chitinophaga</taxon>
    </lineage>
</organism>
<accession>A0ABV2T9Z8</accession>
<evidence type="ECO:0000256" key="2">
    <source>
        <dbReference type="ARBA" id="ARBA00022723"/>
    </source>
</evidence>
<name>A0ABV2T9Z8_9BACT</name>
<dbReference type="PANTHER" id="PTHR37302:SF3">
    <property type="entry name" value="DAMAGE-INDUCIBLE PROTEIN DINB"/>
    <property type="match status" value="1"/>
</dbReference>
<proteinExistence type="inferred from homology"/>
<dbReference type="Proteomes" id="UP001549749">
    <property type="component" value="Unassembled WGS sequence"/>
</dbReference>
<protein>
    <submittedName>
        <fullName evidence="3">DinB family protein</fullName>
    </submittedName>
</protein>
<dbReference type="EMBL" id="JBEXAC010000002">
    <property type="protein sequence ID" value="MET6999856.1"/>
    <property type="molecule type" value="Genomic_DNA"/>
</dbReference>
<comment type="caution">
    <text evidence="3">The sequence shown here is derived from an EMBL/GenBank/DDBJ whole genome shotgun (WGS) entry which is preliminary data.</text>
</comment>
<evidence type="ECO:0000256" key="1">
    <source>
        <dbReference type="ARBA" id="ARBA00008635"/>
    </source>
</evidence>
<reference evidence="3 4" key="1">
    <citation type="submission" date="2024-06" db="EMBL/GenBank/DDBJ databases">
        <title>Chitinophaga defluvii sp. nov., isolated from municipal sewage.</title>
        <authorList>
            <person name="Zhang L."/>
        </authorList>
    </citation>
    <scope>NUCLEOTIDE SEQUENCE [LARGE SCALE GENOMIC DNA]</scope>
    <source>
        <strain evidence="3 4">H8</strain>
    </source>
</reference>
<gene>
    <name evidence="3" type="ORF">ABR189_20870</name>
</gene>
<dbReference type="Gene3D" id="1.20.120.450">
    <property type="entry name" value="dinb family like domain"/>
    <property type="match status" value="1"/>
</dbReference>
<keyword evidence="4" id="KW-1185">Reference proteome</keyword>
<comment type="similarity">
    <text evidence="1">Belongs to the DinB family.</text>
</comment>
<dbReference type="Pfam" id="PF05163">
    <property type="entry name" value="DinB"/>
    <property type="match status" value="1"/>
</dbReference>
<dbReference type="PANTHER" id="PTHR37302">
    <property type="entry name" value="SLR1116 PROTEIN"/>
    <property type="match status" value="1"/>
</dbReference>
<dbReference type="RefSeq" id="WP_354662417.1">
    <property type="nucleotide sequence ID" value="NZ_JBEXAC010000002.1"/>
</dbReference>
<evidence type="ECO:0000313" key="3">
    <source>
        <dbReference type="EMBL" id="MET6999856.1"/>
    </source>
</evidence>
<dbReference type="SUPFAM" id="SSF109854">
    <property type="entry name" value="DinB/YfiT-like putative metalloenzymes"/>
    <property type="match status" value="1"/>
</dbReference>
<sequence>MIPETITTTAPDAIVYLMQNYANYNLWVNVTLINWLRTKPEEVLEQEVPSSFPSIKRTLVHILESQYYWLAVIRKDEKQRRDPFNGTLEDAYKALLDHSAALAAYVKDMTAADIQATTLVESRWFRCNFQHFEYITQIVTHGTYHRGQIITMGRNLGFTDAPMTDYQYYNVYGKQSVAADGGESHTG</sequence>
<dbReference type="InterPro" id="IPR034660">
    <property type="entry name" value="DinB/YfiT-like"/>
</dbReference>
<dbReference type="InterPro" id="IPR007837">
    <property type="entry name" value="DinB"/>
</dbReference>
<evidence type="ECO:0000313" key="4">
    <source>
        <dbReference type="Proteomes" id="UP001549749"/>
    </source>
</evidence>